<gene>
    <name evidence="2" type="primary">g13331</name>
    <name evidence="2" type="ORF">VP750_LOCUS11815</name>
</gene>
<dbReference type="EMBL" id="CAXHTA020000021">
    <property type="protein sequence ID" value="CAL5229909.1"/>
    <property type="molecule type" value="Genomic_DNA"/>
</dbReference>
<comment type="caution">
    <text evidence="2">The sequence shown here is derived from an EMBL/GenBank/DDBJ whole genome shotgun (WGS) entry which is preliminary data.</text>
</comment>
<reference evidence="2 3" key="1">
    <citation type="submission" date="2024-06" db="EMBL/GenBank/DDBJ databases">
        <authorList>
            <person name="Kraege A."/>
            <person name="Thomma B."/>
        </authorList>
    </citation>
    <scope>NUCLEOTIDE SEQUENCE [LARGE SCALE GENOMIC DNA]</scope>
</reference>
<proteinExistence type="predicted"/>
<accession>A0ABP1GCH4</accession>
<protein>
    <submittedName>
        <fullName evidence="2">G13331 protein</fullName>
    </submittedName>
</protein>
<name>A0ABP1GCH4_9CHLO</name>
<dbReference type="Proteomes" id="UP001497392">
    <property type="component" value="Unassembled WGS sequence"/>
</dbReference>
<evidence type="ECO:0000313" key="3">
    <source>
        <dbReference type="Proteomes" id="UP001497392"/>
    </source>
</evidence>
<organism evidence="2 3">
    <name type="scientific">Coccomyxa viridis</name>
    <dbReference type="NCBI Taxonomy" id="1274662"/>
    <lineage>
        <taxon>Eukaryota</taxon>
        <taxon>Viridiplantae</taxon>
        <taxon>Chlorophyta</taxon>
        <taxon>core chlorophytes</taxon>
        <taxon>Trebouxiophyceae</taxon>
        <taxon>Trebouxiophyceae incertae sedis</taxon>
        <taxon>Coccomyxaceae</taxon>
        <taxon>Coccomyxa</taxon>
    </lineage>
</organism>
<sequence>MVLNRLRWAFFLSLYVAHCERNLMQGIPSETSHELLHEAKVYAEANLSRAINSTEVNFFPNQSTLSDYDNPSCPDIVVIPSLCQSTPDKSQASVKTTAFPFVVRNVTTDGLDLFYLLGAYYEVLAIWQPSR</sequence>
<evidence type="ECO:0000313" key="2">
    <source>
        <dbReference type="EMBL" id="CAL5229909.1"/>
    </source>
</evidence>
<feature type="signal peptide" evidence="1">
    <location>
        <begin position="1"/>
        <end position="19"/>
    </location>
</feature>
<keyword evidence="1" id="KW-0732">Signal</keyword>
<evidence type="ECO:0000256" key="1">
    <source>
        <dbReference type="SAM" id="SignalP"/>
    </source>
</evidence>
<feature type="chain" id="PRO_5045744871" evidence="1">
    <location>
        <begin position="20"/>
        <end position="131"/>
    </location>
</feature>
<keyword evidence="3" id="KW-1185">Reference proteome</keyword>